<name>A0A3M9YG84_9PEZI</name>
<dbReference type="GO" id="GO:0005815">
    <property type="term" value="C:microtubule organizing center"/>
    <property type="evidence" value="ECO:0007669"/>
    <property type="project" value="TreeGrafter"/>
</dbReference>
<dbReference type="RefSeq" id="XP_028497090.1">
    <property type="nucleotide sequence ID" value="XM_028637939.1"/>
</dbReference>
<protein>
    <recommendedName>
        <fullName evidence="3">WD repeat-containing protein wrap73</fullName>
    </recommendedName>
</protein>
<dbReference type="PANTHER" id="PTHR16220:SF0">
    <property type="entry name" value="WD REPEAT-CONTAINING PROTEIN WRAP73"/>
    <property type="match status" value="1"/>
</dbReference>
<evidence type="ECO:0000313" key="1">
    <source>
        <dbReference type="EMBL" id="RNJ58932.1"/>
    </source>
</evidence>
<proteinExistence type="predicted"/>
<evidence type="ECO:0000313" key="2">
    <source>
        <dbReference type="Proteomes" id="UP000267145"/>
    </source>
</evidence>
<dbReference type="AlphaFoldDB" id="A0A3M9YG84"/>
<reference evidence="1 2" key="1">
    <citation type="submission" date="2018-10" db="EMBL/GenBank/DDBJ databases">
        <title>Genome sequence of Verticillium nonalfalfae VnAa140.</title>
        <authorList>
            <person name="Stajich J.E."/>
            <person name="Kasson M.T."/>
        </authorList>
    </citation>
    <scope>NUCLEOTIDE SEQUENCE [LARGE SCALE GENOMIC DNA]</scope>
    <source>
        <strain evidence="1 2">VnAa140</strain>
    </source>
</reference>
<gene>
    <name evidence="1" type="ORF">D7B24_003752</name>
</gene>
<organism evidence="1 2">
    <name type="scientific">Verticillium nonalfalfae</name>
    <dbReference type="NCBI Taxonomy" id="1051616"/>
    <lineage>
        <taxon>Eukaryota</taxon>
        <taxon>Fungi</taxon>
        <taxon>Dikarya</taxon>
        <taxon>Ascomycota</taxon>
        <taxon>Pezizomycotina</taxon>
        <taxon>Sordariomycetes</taxon>
        <taxon>Hypocreomycetidae</taxon>
        <taxon>Glomerellales</taxon>
        <taxon>Plectosphaerellaceae</taxon>
        <taxon>Verticillium</taxon>
    </lineage>
</organism>
<dbReference type="GO" id="GO:1990811">
    <property type="term" value="C:MWP complex"/>
    <property type="evidence" value="ECO:0007669"/>
    <property type="project" value="TreeGrafter"/>
</dbReference>
<keyword evidence="2" id="KW-1185">Reference proteome</keyword>
<dbReference type="SUPFAM" id="SSF82171">
    <property type="entry name" value="DPP6 N-terminal domain-like"/>
    <property type="match status" value="1"/>
</dbReference>
<dbReference type="InterPro" id="IPR052778">
    <property type="entry name" value="Centrosome-WD_assoc"/>
</dbReference>
<dbReference type="PANTHER" id="PTHR16220">
    <property type="entry name" value="WD REPEAT PROTEIN 8-RELATED"/>
    <property type="match status" value="1"/>
</dbReference>
<dbReference type="GO" id="GO:1990810">
    <property type="term" value="P:microtubule anchoring at mitotic spindle pole body"/>
    <property type="evidence" value="ECO:0007669"/>
    <property type="project" value="TreeGrafter"/>
</dbReference>
<dbReference type="EMBL" id="RBVV01000021">
    <property type="protein sequence ID" value="RNJ58932.1"/>
    <property type="molecule type" value="Genomic_DNA"/>
</dbReference>
<sequence length="526" mass="57085">MHFTRAFKSSPHCIASPDGTLIATLLSSKINVRSVQSLETINTITLPSDIAGPVVAFQWSPSSTKLLVALAEQIHVFSAVREGFHATLRVPASATSRPTLIQFGATDSEVCVSTQFGLKFTIFDLAASRSIEINNPKFHHASSAPRGFSFHPVTSHFALLTRVAGKDVISIHNPVSRQVERSWSPETVDAQSLQWSPDGRWLVLWESPSQQHKVLFYTPDGHLFKEWSGPSGFTSDVKDHELGAGVKLCHLSSDASRAAICDYTRNVYILDLAAVTDALRLQHPTLIVPKDTVQIWQEQITFSEMGLPAHSFVRATQTVTAPTRAVNSTSGSSQEAKTGCAAVSFDSSAVLAATKMEDSPSTLWIWDLSSSELRAVLLFHGDVSTFSWHPSIRELLVVSCEGEGYGGLLFTWDPLSDGPRAVDFASRLPSTSKSVGKPRVAWVAWPGEPPVVLCSDSTHTVLASLGDSDQHPAPWLDAHVGDVTLDSSRVDTPSGFAHIRGLEVTSSVVTNEDLSAMDDTFSFRKV</sequence>
<evidence type="ECO:0008006" key="3">
    <source>
        <dbReference type="Google" id="ProtNLM"/>
    </source>
</evidence>
<dbReference type="InterPro" id="IPR015943">
    <property type="entry name" value="WD40/YVTN_repeat-like_dom_sf"/>
</dbReference>
<dbReference type="GeneID" id="39607441"/>
<dbReference type="Proteomes" id="UP000267145">
    <property type="component" value="Unassembled WGS sequence"/>
</dbReference>
<accession>A0A3M9YG84</accession>
<dbReference type="Gene3D" id="2.130.10.10">
    <property type="entry name" value="YVTN repeat-like/Quinoprotein amine dehydrogenase"/>
    <property type="match status" value="1"/>
</dbReference>
<dbReference type="STRING" id="1051616.A0A3M9YG84"/>
<comment type="caution">
    <text evidence="1">The sequence shown here is derived from an EMBL/GenBank/DDBJ whole genome shotgun (WGS) entry which is preliminary data.</text>
</comment>